<feature type="compositionally biased region" description="Polar residues" evidence="1">
    <location>
        <begin position="346"/>
        <end position="356"/>
    </location>
</feature>
<protein>
    <submittedName>
        <fullName evidence="3">DAK2 domain-containing protein</fullName>
    </submittedName>
</protein>
<dbReference type="Pfam" id="PF02734">
    <property type="entry name" value="Dak2"/>
    <property type="match status" value="1"/>
</dbReference>
<dbReference type="RefSeq" id="WP_182632654.1">
    <property type="nucleotide sequence ID" value="NZ_JAALDM010000172.1"/>
</dbReference>
<dbReference type="Pfam" id="PF21645">
    <property type="entry name" value="FakA-like_M"/>
    <property type="match status" value="1"/>
</dbReference>
<dbReference type="SMART" id="SM01121">
    <property type="entry name" value="Dak1_2"/>
    <property type="match status" value="1"/>
</dbReference>
<organism evidence="3 4">
    <name type="scientific">Dietzia aerolata</name>
    <dbReference type="NCBI Taxonomy" id="595984"/>
    <lineage>
        <taxon>Bacteria</taxon>
        <taxon>Bacillati</taxon>
        <taxon>Actinomycetota</taxon>
        <taxon>Actinomycetes</taxon>
        <taxon>Mycobacteriales</taxon>
        <taxon>Dietziaceae</taxon>
        <taxon>Dietzia</taxon>
    </lineage>
</organism>
<feature type="domain" description="DhaL" evidence="2">
    <location>
        <begin position="18"/>
        <end position="215"/>
    </location>
</feature>
<proteinExistence type="predicted"/>
<dbReference type="SMART" id="SM01120">
    <property type="entry name" value="Dak2"/>
    <property type="match status" value="1"/>
</dbReference>
<dbReference type="PANTHER" id="PTHR33434">
    <property type="entry name" value="DEGV DOMAIN-CONTAINING PROTEIN DR_1986-RELATED"/>
    <property type="match status" value="1"/>
</dbReference>
<dbReference type="InterPro" id="IPR019986">
    <property type="entry name" value="YloV-like"/>
</dbReference>
<dbReference type="InterPro" id="IPR004007">
    <property type="entry name" value="DhaL_dom"/>
</dbReference>
<evidence type="ECO:0000313" key="4">
    <source>
        <dbReference type="Proteomes" id="UP001589700"/>
    </source>
</evidence>
<comment type="caution">
    <text evidence="3">The sequence shown here is derived from an EMBL/GenBank/DDBJ whole genome shotgun (WGS) entry which is preliminary data.</text>
</comment>
<feature type="region of interest" description="Disordered" evidence="1">
    <location>
        <begin position="340"/>
        <end position="386"/>
    </location>
</feature>
<dbReference type="PROSITE" id="PS51480">
    <property type="entry name" value="DHAL"/>
    <property type="match status" value="1"/>
</dbReference>
<dbReference type="Pfam" id="PF13684">
    <property type="entry name" value="FakA-like_C"/>
    <property type="match status" value="1"/>
</dbReference>
<dbReference type="NCBIfam" id="TIGR03599">
    <property type="entry name" value="YloV"/>
    <property type="match status" value="1"/>
</dbReference>
<dbReference type="InterPro" id="IPR050270">
    <property type="entry name" value="DegV_domain_contain"/>
</dbReference>
<dbReference type="InterPro" id="IPR033470">
    <property type="entry name" value="FakA-like_C"/>
</dbReference>
<dbReference type="InterPro" id="IPR036117">
    <property type="entry name" value="DhaL_dom_sf"/>
</dbReference>
<keyword evidence="4" id="KW-1185">Reference proteome</keyword>
<accession>A0ABV5JRU3</accession>
<dbReference type="EMBL" id="JBHMDY010000004">
    <property type="protein sequence ID" value="MFB9260122.1"/>
    <property type="molecule type" value="Genomic_DNA"/>
</dbReference>
<dbReference type="Proteomes" id="UP001589700">
    <property type="component" value="Unassembled WGS sequence"/>
</dbReference>
<sequence length="603" mass="61420">MTQESTRVDDRSTTLDADGVLMWARLCVEGLAEHREEINALNVFPVPDSDTGTNLLYTMRAALDRAEGEDAWITEGGGQAGAREIAVALGRGAVHGARGNSGVILSQVLRAVGEAATFTVVDAATYRRALRTAVTLVDNALSDPVEGTIITVLREAAAGAGRSTATDLVEVARAAADSAAEALGRTTGQLSALRNAGVVDAGGRGLLILLDALVEVLTGEAPERPDYGVASVPADAACGAHGLVNEQGTGAEDEDDTAALADTRYEVMYSLTHSDDARADELRSVLRTLGDSVVVVGDGGAGDHARWAVHVHTDDIGPAIESALSLGKVVEIRVTDMLDPLGQGRTHGTTEGTSGQDDAGPAGGAGARAVAGPGAGAEDVAPRASGTPTRSIVSIVRPGPLAELFTDAGADVVDPGTDGSGVIDGVFAVDADEYIVLPNGELSRAQIGALDAALRDVGRHALILPTASVVQGLAALAVHDATTTLSLDGFGMADAAAATRHGYLVRAEQDALTLVGRCAAGDLLGVIGHDVALIDGDPVGLVCAITDRMLTAGGELVTVLLGEEFDESATEEVLTRLRAENPDVEVVSYAAGSGRVLAQVGVE</sequence>
<evidence type="ECO:0000259" key="2">
    <source>
        <dbReference type="PROSITE" id="PS51480"/>
    </source>
</evidence>
<dbReference type="Gene3D" id="1.25.40.340">
    <property type="match status" value="1"/>
</dbReference>
<reference evidence="3 4" key="1">
    <citation type="submission" date="2024-09" db="EMBL/GenBank/DDBJ databases">
        <authorList>
            <person name="Sun Q."/>
            <person name="Mori K."/>
        </authorList>
    </citation>
    <scope>NUCLEOTIDE SEQUENCE [LARGE SCALE GENOMIC DNA]</scope>
    <source>
        <strain evidence="3 4">CCM 7659</strain>
    </source>
</reference>
<dbReference type="SUPFAM" id="SSF101473">
    <property type="entry name" value="DhaL-like"/>
    <property type="match status" value="1"/>
</dbReference>
<dbReference type="InterPro" id="IPR048394">
    <property type="entry name" value="FakA-like_M"/>
</dbReference>
<evidence type="ECO:0000313" key="3">
    <source>
        <dbReference type="EMBL" id="MFB9260122.1"/>
    </source>
</evidence>
<evidence type="ECO:0000256" key="1">
    <source>
        <dbReference type="SAM" id="MobiDB-lite"/>
    </source>
</evidence>
<gene>
    <name evidence="3" type="ORF">ACFFVD_09935</name>
</gene>
<dbReference type="PANTHER" id="PTHR33434:SF4">
    <property type="entry name" value="PHOSPHATASE PROTEIN"/>
    <property type="match status" value="1"/>
</dbReference>
<name>A0ABV5JRU3_9ACTN</name>